<dbReference type="PANTHER" id="PTHR33768">
    <property type="entry name" value="MIP11318P"/>
    <property type="match status" value="1"/>
</dbReference>
<dbReference type="Pfam" id="PF13879">
    <property type="entry name" value="Hmw_CFAP97"/>
    <property type="match status" value="1"/>
</dbReference>
<keyword evidence="3" id="KW-1185">Reference proteome</keyword>
<accession>A0A6P3XMJ9</accession>
<dbReference type="PANTHER" id="PTHR33768:SF3">
    <property type="entry name" value="MIP11318P"/>
    <property type="match status" value="1"/>
</dbReference>
<gene>
    <name evidence="4" type="primary">LOC106746876</name>
</gene>
<evidence type="ECO:0000256" key="2">
    <source>
        <dbReference type="SAM" id="MobiDB-lite"/>
    </source>
</evidence>
<evidence type="ECO:0000313" key="3">
    <source>
        <dbReference type="Proteomes" id="UP000515204"/>
    </source>
</evidence>
<dbReference type="GeneID" id="106746876"/>
<comment type="similarity">
    <text evidence="1">Belongs to the CFAP97 family.</text>
</comment>
<evidence type="ECO:0000313" key="4">
    <source>
        <dbReference type="RefSeq" id="XP_014479482.1"/>
    </source>
</evidence>
<proteinExistence type="inferred from homology"/>
<dbReference type="Proteomes" id="UP000515204">
    <property type="component" value="Unplaced"/>
</dbReference>
<evidence type="ECO:0000256" key="1">
    <source>
        <dbReference type="ARBA" id="ARBA00008315"/>
    </source>
</evidence>
<sequence>MFARATTISISRRSCCQRNSALELYSVNTREGRAGRMSRREGLREDEPSWRRRTYERHRSRVKTAKPTVDVNPPEDRPHVFFNAKKSQLERERQARILRDNFILLKKLREIMHRKRQNVAEDIHRVQWQESRCVRTR</sequence>
<organism evidence="3 4">
    <name type="scientific">Dinoponera quadriceps</name>
    <name type="common">South American ant</name>
    <dbReference type="NCBI Taxonomy" id="609295"/>
    <lineage>
        <taxon>Eukaryota</taxon>
        <taxon>Metazoa</taxon>
        <taxon>Ecdysozoa</taxon>
        <taxon>Arthropoda</taxon>
        <taxon>Hexapoda</taxon>
        <taxon>Insecta</taxon>
        <taxon>Pterygota</taxon>
        <taxon>Neoptera</taxon>
        <taxon>Endopterygota</taxon>
        <taxon>Hymenoptera</taxon>
        <taxon>Apocrita</taxon>
        <taxon>Aculeata</taxon>
        <taxon>Formicoidea</taxon>
        <taxon>Formicidae</taxon>
        <taxon>Ponerinae</taxon>
        <taxon>Ponerini</taxon>
        <taxon>Dinoponera</taxon>
    </lineage>
</organism>
<name>A0A6P3XMJ9_DINQU</name>
<dbReference type="RefSeq" id="XP_014479482.1">
    <property type="nucleotide sequence ID" value="XM_014623996.1"/>
</dbReference>
<feature type="region of interest" description="Disordered" evidence="2">
    <location>
        <begin position="55"/>
        <end position="79"/>
    </location>
</feature>
<reference evidence="4" key="1">
    <citation type="submission" date="2025-08" db="UniProtKB">
        <authorList>
            <consortium name="RefSeq"/>
        </authorList>
    </citation>
    <scope>IDENTIFICATION</scope>
</reference>
<dbReference type="InterPro" id="IPR038792">
    <property type="entry name" value="CFAP97D1/2"/>
</dbReference>
<dbReference type="InterPro" id="IPR029488">
    <property type="entry name" value="Hmw/CFAP97"/>
</dbReference>
<protein>
    <submittedName>
        <fullName evidence="4">Uncharacterized protein LOC106746876</fullName>
    </submittedName>
</protein>
<dbReference type="KEGG" id="dqu:106746876"/>
<dbReference type="AlphaFoldDB" id="A0A6P3XMJ9"/>
<dbReference type="OrthoDB" id="2163395at2759"/>
<feature type="compositionally biased region" description="Basic residues" evidence="2">
    <location>
        <begin position="55"/>
        <end position="64"/>
    </location>
</feature>